<protein>
    <submittedName>
        <fullName evidence="1">Uncharacterized protein</fullName>
    </submittedName>
</protein>
<keyword evidence="2" id="KW-1185">Reference proteome</keyword>
<sequence>MPDTGLFDSAAVVVEQPRRSWWRRYRGPALTVATVEGTELARITFTDHSRSLLTTSSGTLVVRIDRHTRFGQFGTVRFRFTGAAGEEIGAVTARGLVKTRQLGLRTEGGRPLLLTRPGQLYREWQLTETDPEEVPAPVILGRVTVSTVDAWIGLQRYLVETDPGLDASERRTVVAAVVCLHLLRRPPGEGGAVG</sequence>
<organism evidence="1 2">
    <name type="scientific">Streptomyces asoensis</name>
    <dbReference type="NCBI Taxonomy" id="249586"/>
    <lineage>
        <taxon>Bacteria</taxon>
        <taxon>Bacillati</taxon>
        <taxon>Actinomycetota</taxon>
        <taxon>Actinomycetes</taxon>
        <taxon>Kitasatosporales</taxon>
        <taxon>Streptomycetaceae</taxon>
        <taxon>Streptomyces</taxon>
    </lineage>
</organism>
<gene>
    <name evidence="1" type="ORF">Saso_22140</name>
</gene>
<dbReference type="RefSeq" id="WP_189918992.1">
    <property type="nucleotide sequence ID" value="NZ_BMSI01000002.1"/>
</dbReference>
<reference evidence="2" key="1">
    <citation type="submission" date="2023-07" db="EMBL/GenBank/DDBJ databases">
        <title>Whole genome shotgun sequence of Streptomyces cacaoi subsp. asoensis NBRC 13813.</title>
        <authorList>
            <person name="Komaki H."/>
            <person name="Tamura T."/>
        </authorList>
    </citation>
    <scope>NUCLEOTIDE SEQUENCE [LARGE SCALE GENOMIC DNA]</scope>
    <source>
        <strain evidence="2">NBRC 13813</strain>
    </source>
</reference>
<comment type="caution">
    <text evidence="1">The sequence shown here is derived from an EMBL/GenBank/DDBJ whole genome shotgun (WGS) entry which is preliminary data.</text>
</comment>
<evidence type="ECO:0000313" key="1">
    <source>
        <dbReference type="EMBL" id="GHI60564.1"/>
    </source>
</evidence>
<dbReference type="GeneID" id="91470114"/>
<name>A0ABQ3RXH7_9ACTN</name>
<dbReference type="EMBL" id="BNEB01000002">
    <property type="protein sequence ID" value="GHI60564.1"/>
    <property type="molecule type" value="Genomic_DNA"/>
</dbReference>
<dbReference type="Proteomes" id="UP000649259">
    <property type="component" value="Unassembled WGS sequence"/>
</dbReference>
<accession>A0ABQ3RXH7</accession>
<proteinExistence type="predicted"/>
<evidence type="ECO:0000313" key="2">
    <source>
        <dbReference type="Proteomes" id="UP000649259"/>
    </source>
</evidence>